<evidence type="ECO:0000256" key="7">
    <source>
        <dbReference type="SAM" id="Coils"/>
    </source>
</evidence>
<accession>A0A915IK20</accession>
<evidence type="ECO:0000256" key="5">
    <source>
        <dbReference type="ARBA" id="ARBA00023054"/>
    </source>
</evidence>
<dbReference type="GO" id="GO:0000301">
    <property type="term" value="P:retrograde transport, vesicle recycling within Golgi"/>
    <property type="evidence" value="ECO:0007669"/>
    <property type="project" value="TreeGrafter"/>
</dbReference>
<keyword evidence="5 7" id="KW-0175">Coiled coil</keyword>
<evidence type="ECO:0000256" key="4">
    <source>
        <dbReference type="ARBA" id="ARBA00023034"/>
    </source>
</evidence>
<dbReference type="PANTHER" id="PTHR13815">
    <property type="entry name" value="GOLGIN-84"/>
    <property type="match status" value="1"/>
</dbReference>
<feature type="coiled-coil region" evidence="7">
    <location>
        <begin position="267"/>
        <end position="388"/>
    </location>
</feature>
<keyword evidence="3" id="KW-1133">Transmembrane helix</keyword>
<dbReference type="GO" id="GO:0000139">
    <property type="term" value="C:Golgi membrane"/>
    <property type="evidence" value="ECO:0007669"/>
    <property type="project" value="UniProtKB-SubCell"/>
</dbReference>
<dbReference type="GO" id="GO:0007030">
    <property type="term" value="P:Golgi organization"/>
    <property type="evidence" value="ECO:0007669"/>
    <property type="project" value="InterPro"/>
</dbReference>
<dbReference type="InterPro" id="IPR019177">
    <property type="entry name" value="Golgin_subfamily_A_member_5"/>
</dbReference>
<organism evidence="9 10">
    <name type="scientific">Romanomermis culicivorax</name>
    <name type="common">Nematode worm</name>
    <dbReference type="NCBI Taxonomy" id="13658"/>
    <lineage>
        <taxon>Eukaryota</taxon>
        <taxon>Metazoa</taxon>
        <taxon>Ecdysozoa</taxon>
        <taxon>Nematoda</taxon>
        <taxon>Enoplea</taxon>
        <taxon>Dorylaimia</taxon>
        <taxon>Mermithida</taxon>
        <taxon>Mermithoidea</taxon>
        <taxon>Mermithidae</taxon>
        <taxon>Romanomermis</taxon>
    </lineage>
</organism>
<protein>
    <submittedName>
        <fullName evidence="10">Golgin-84</fullName>
    </submittedName>
</protein>
<dbReference type="WBParaSite" id="nRc.2.0.1.t14165-RA">
    <property type="protein sequence ID" value="nRc.2.0.1.t14165-RA"/>
    <property type="gene ID" value="nRc.2.0.1.g14165"/>
</dbReference>
<dbReference type="AlphaFoldDB" id="A0A915IK20"/>
<reference evidence="10" key="1">
    <citation type="submission" date="2022-11" db="UniProtKB">
        <authorList>
            <consortium name="WormBaseParasite"/>
        </authorList>
    </citation>
    <scope>IDENTIFICATION</scope>
</reference>
<proteinExistence type="predicted"/>
<dbReference type="Proteomes" id="UP000887565">
    <property type="component" value="Unplaced"/>
</dbReference>
<dbReference type="OMA" id="AQLMVYN"/>
<evidence type="ECO:0000313" key="9">
    <source>
        <dbReference type="Proteomes" id="UP000887565"/>
    </source>
</evidence>
<evidence type="ECO:0000256" key="3">
    <source>
        <dbReference type="ARBA" id="ARBA00022989"/>
    </source>
</evidence>
<evidence type="ECO:0000256" key="1">
    <source>
        <dbReference type="ARBA" id="ARBA00004409"/>
    </source>
</evidence>
<dbReference type="PANTHER" id="PTHR13815:SF7">
    <property type="entry name" value="GOLGIN SUBFAMILY A MEMBER 5"/>
    <property type="match status" value="1"/>
</dbReference>
<evidence type="ECO:0000256" key="2">
    <source>
        <dbReference type="ARBA" id="ARBA00022692"/>
    </source>
</evidence>
<keyword evidence="2" id="KW-0812">Transmembrane</keyword>
<keyword evidence="9" id="KW-1185">Reference proteome</keyword>
<feature type="region of interest" description="Disordered" evidence="8">
    <location>
        <begin position="26"/>
        <end position="87"/>
    </location>
</feature>
<evidence type="ECO:0000313" key="10">
    <source>
        <dbReference type="WBParaSite" id="nRc.2.0.1.t14165-RA"/>
    </source>
</evidence>
<feature type="compositionally biased region" description="Polar residues" evidence="8">
    <location>
        <begin position="26"/>
        <end position="57"/>
    </location>
</feature>
<feature type="compositionally biased region" description="Low complexity" evidence="8">
    <location>
        <begin position="66"/>
        <end position="76"/>
    </location>
</feature>
<name>A0A915IK20_ROMCU</name>
<keyword evidence="4" id="KW-0333">Golgi apparatus</keyword>
<sequence>MSWLADIAGRAEGLLNQLDQTAATALQKTSRSPSLQSFGATTTIPSEVMSPSTSDLRSIQKDQKPSYASSLSSFPSRQGVAMPSREEMETERLMEYLNDNDSHSSFNKFSRKSSSSSLRSLPIVVQQSTFIGQSLRTEATPTNEVELQKSSPVEKNLIEYKAREQDYQKALQAKDGQLAVLRIRLQDVDQQLHLRNERLKKLERDQEKYCIARIQRLELEQSGTLQQLTSVQKGLTEEKIRCNEFAEQLKLAKYNLESNKLEFDEYKQKATKILQSKEKLIATLKNEEGASATSSENTNLLIQLEELKTERDLLKEDLQQAHLQLYNLRNETQELESQLAQEQRANLEQQRSLQDQCQTYQQSSAQYREQYEQLKQDYQCVQDELRRQHLVLQNKLREKDTEIARLINQVAQRTPKSANENEQDLRIKQLTENLIQKQTVIEALQTDKQSLNLQLERLEKLYREAESAAIRASSSSVIDMGANEDVYVLAYS</sequence>
<dbReference type="Pfam" id="PF09787">
    <property type="entry name" value="Golgin_A5"/>
    <property type="match status" value="1"/>
</dbReference>
<comment type="subcellular location">
    <subcellularLocation>
        <location evidence="1">Golgi apparatus membrane</location>
        <topology evidence="1">Single-pass type IV membrane protein</topology>
    </subcellularLocation>
</comment>
<keyword evidence="6" id="KW-0472">Membrane</keyword>
<dbReference type="GO" id="GO:0031985">
    <property type="term" value="C:Golgi cisterna"/>
    <property type="evidence" value="ECO:0007669"/>
    <property type="project" value="TreeGrafter"/>
</dbReference>
<feature type="coiled-coil region" evidence="7">
    <location>
        <begin position="427"/>
        <end position="475"/>
    </location>
</feature>
<evidence type="ECO:0000256" key="8">
    <source>
        <dbReference type="SAM" id="MobiDB-lite"/>
    </source>
</evidence>
<evidence type="ECO:0000256" key="6">
    <source>
        <dbReference type="ARBA" id="ARBA00023136"/>
    </source>
</evidence>